<dbReference type="EMBL" id="JADOES010000023">
    <property type="protein sequence ID" value="MBT9316292.1"/>
    <property type="molecule type" value="Genomic_DNA"/>
</dbReference>
<dbReference type="Proteomes" id="UP000717364">
    <property type="component" value="Unassembled WGS sequence"/>
</dbReference>
<organism evidence="1 2">
    <name type="scientific">Leptothoe spongobia TAU-MAC 1115</name>
    <dbReference type="NCBI Taxonomy" id="1967444"/>
    <lineage>
        <taxon>Bacteria</taxon>
        <taxon>Bacillati</taxon>
        <taxon>Cyanobacteriota</taxon>
        <taxon>Cyanophyceae</taxon>
        <taxon>Nodosilineales</taxon>
        <taxon>Cymatolegaceae</taxon>
        <taxon>Leptothoe</taxon>
        <taxon>Leptothoe spongobia</taxon>
    </lineage>
</organism>
<comment type="caution">
    <text evidence="1">The sequence shown here is derived from an EMBL/GenBank/DDBJ whole genome shotgun (WGS) entry which is preliminary data.</text>
</comment>
<reference evidence="1" key="2">
    <citation type="journal article" date="2021" name="Mar. Drugs">
        <title>Genome Reduction and Secondary Metabolism of the Marine Sponge-Associated Cyanobacterium Leptothoe.</title>
        <authorList>
            <person name="Konstantinou D."/>
            <person name="Popin R.V."/>
            <person name="Fewer D.P."/>
            <person name="Sivonen K."/>
            <person name="Gkelis S."/>
        </authorList>
    </citation>
    <scope>NUCLEOTIDE SEQUENCE</scope>
    <source>
        <strain evidence="1">TAU-MAC 1115</strain>
    </source>
</reference>
<name>A0A947DFU9_9CYAN</name>
<evidence type="ECO:0000313" key="1">
    <source>
        <dbReference type="EMBL" id="MBT9316292.1"/>
    </source>
</evidence>
<accession>A0A947DFU9</accession>
<reference evidence="1" key="1">
    <citation type="submission" date="2020-11" db="EMBL/GenBank/DDBJ databases">
        <authorList>
            <person name="Konstantinou D."/>
            <person name="Gkelis S."/>
            <person name="Popin R."/>
            <person name="Fewer D."/>
            <person name="Sivonen K."/>
        </authorList>
    </citation>
    <scope>NUCLEOTIDE SEQUENCE</scope>
    <source>
        <strain evidence="1">TAU-MAC 1115</strain>
    </source>
</reference>
<dbReference type="RefSeq" id="WP_215609360.1">
    <property type="nucleotide sequence ID" value="NZ_JADOES010000023.1"/>
</dbReference>
<proteinExistence type="predicted"/>
<evidence type="ECO:0000313" key="2">
    <source>
        <dbReference type="Proteomes" id="UP000717364"/>
    </source>
</evidence>
<keyword evidence="2" id="KW-1185">Reference proteome</keyword>
<gene>
    <name evidence="1" type="ORF">IXB50_12750</name>
</gene>
<dbReference type="AlphaFoldDB" id="A0A947DFU9"/>
<protein>
    <submittedName>
        <fullName evidence="1">Uncharacterized protein</fullName>
    </submittedName>
</protein>
<sequence length="148" mass="16441">MPDNNECLNNSHETMTITHFEHLGSVTVRPRTNNDIMNAVPAETDRRLGNNMNPSMTTRYNAALQATMHIAVVSPPGLVDIILNSEDVRDLRVEVPIDDSGDAKDTRVVNVFQQFSEEYDAWCADRISQASEKKSGQEMTESGTESVS</sequence>